<protein>
    <recommendedName>
        <fullName evidence="3">Orc1-like AAA ATPase domain-containing protein</fullName>
    </recommendedName>
</protein>
<dbReference type="Proteomes" id="UP001428290">
    <property type="component" value="Unassembled WGS sequence"/>
</dbReference>
<reference evidence="1 2" key="1">
    <citation type="submission" date="2024-02" db="EMBL/GenBank/DDBJ databases">
        <title>Herpetosiphon gulosus NBRC 112829.</title>
        <authorList>
            <person name="Ichikawa N."/>
            <person name="Katano-Makiyama Y."/>
            <person name="Hidaka K."/>
        </authorList>
    </citation>
    <scope>NUCLEOTIDE SEQUENCE [LARGE SCALE GENOMIC DNA]</scope>
    <source>
        <strain evidence="1 2">NBRC 112829</strain>
    </source>
</reference>
<keyword evidence="2" id="KW-1185">Reference proteome</keyword>
<dbReference type="Gene3D" id="3.40.50.300">
    <property type="entry name" value="P-loop containing nucleotide triphosphate hydrolases"/>
    <property type="match status" value="1"/>
</dbReference>
<evidence type="ECO:0000313" key="1">
    <source>
        <dbReference type="EMBL" id="GAA5528325.1"/>
    </source>
</evidence>
<dbReference type="EMBL" id="BAABRU010000007">
    <property type="protein sequence ID" value="GAA5528325.1"/>
    <property type="molecule type" value="Genomic_DNA"/>
</dbReference>
<evidence type="ECO:0008006" key="3">
    <source>
        <dbReference type="Google" id="ProtNLM"/>
    </source>
</evidence>
<dbReference type="InterPro" id="IPR027417">
    <property type="entry name" value="P-loop_NTPase"/>
</dbReference>
<organism evidence="1 2">
    <name type="scientific">Herpetosiphon gulosus</name>
    <dbReference type="NCBI Taxonomy" id="1973496"/>
    <lineage>
        <taxon>Bacteria</taxon>
        <taxon>Bacillati</taxon>
        <taxon>Chloroflexota</taxon>
        <taxon>Chloroflexia</taxon>
        <taxon>Herpetosiphonales</taxon>
        <taxon>Herpetosiphonaceae</taxon>
        <taxon>Herpetosiphon</taxon>
    </lineage>
</organism>
<name>A0ABP9X1J5_9CHLR</name>
<dbReference type="SUPFAM" id="SSF52540">
    <property type="entry name" value="P-loop containing nucleoside triphosphate hydrolases"/>
    <property type="match status" value="1"/>
</dbReference>
<proteinExistence type="predicted"/>
<gene>
    <name evidence="1" type="ORF">Hgul01_02123</name>
</gene>
<sequence length="184" mass="19285">MELPALSAVLVDAILLQCPQYDRVSVTVALESVFAGHPTLLGGNTISMLLGQNNDLTNATITIGDVHAGNQVHVTVTLPQPIDPLPAALAALASIPLNDVPKPRSDLPQASRLPFEASPHFVGRETELKALAQAIGTAQPAVVMPAVTTGLGGIGKTSLVTEFAYRYGVYFHGGVFWLQSQPLG</sequence>
<accession>A0ABP9X1J5</accession>
<comment type="caution">
    <text evidence="1">The sequence shown here is derived from an EMBL/GenBank/DDBJ whole genome shotgun (WGS) entry which is preliminary data.</text>
</comment>
<dbReference type="RefSeq" id="WP_345721943.1">
    <property type="nucleotide sequence ID" value="NZ_BAABRU010000007.1"/>
</dbReference>
<evidence type="ECO:0000313" key="2">
    <source>
        <dbReference type="Proteomes" id="UP001428290"/>
    </source>
</evidence>